<dbReference type="EMBL" id="KV745744">
    <property type="protein sequence ID" value="OCK73518.1"/>
    <property type="molecule type" value="Genomic_DNA"/>
</dbReference>
<feature type="compositionally biased region" description="Polar residues" evidence="1">
    <location>
        <begin position="403"/>
        <end position="418"/>
    </location>
</feature>
<dbReference type="Proteomes" id="UP000250266">
    <property type="component" value="Unassembled WGS sequence"/>
</dbReference>
<protein>
    <submittedName>
        <fullName evidence="2">Uncharacterized protein</fullName>
    </submittedName>
</protein>
<dbReference type="AlphaFoldDB" id="A0A8E2J8R1"/>
<accession>A0A8E2J8R1</accession>
<sequence>MLVEGVSWATYLKPSCSISFQDCSALWTTYWSASSVYATYSFAAANTIVSLAPGASFLVVNGVTTTFPSPITAMPSISIGTESLYPYQLGTTWAWIIVTTPPPGGLFILDGYTLTPGGVVTIQHNVSSTAAPYTPHCNTDAPTCTPGARCVIGGDIVRLFYFPPQTNVTRDMCATAPIAGWTPITTGPYAVLPGNTTWFSGNVYLSLNRISAYCNWSSINVEVGGAHGGEILTMAPSEVYSVRAYPLTTGRYSENLGFGEYAVGFEDYAYSFNWADLQSPVPWSAWDASFDCAETNCSIINGSYNPMLAVPDAIRRLDQRWATCDLSLNGLYDPPWALSSVGNWLPTSSSAPPSTPASPPPGPESIITPTNTPPKPKPTSADPVGGFSARPSLGGGDPENTVAPANTPQPGNAKTSAAQALPPQTLGGDPETRIGGNPGPTTIATVGGSPVAADPLIPGVIIGGTTTMLPGSPGTVIAGTSISIVDPSHIVIGGGPGAAGSTIQISTPSSPPFATVGGSPVITDPANPGAIIISGTTLSAGDPGTVIAGTTISVLSPSQIVIIGPSGGTSTLAIPTAAPTSGVVFTAPNGQVVTATNVGGGVVVSGITLSPGGPAVTLLGGLAISDAPSGSGIVVGGTTITFSSLAPDPVPTPGAVITIGGLIYTVTNGGGSVVIGFVTLFPGGPAATISGTVVSDASTGLAVGSTTVPFSSLLPGAAVSSTYPAQYTGGAGARGSMGWVVVGLVMIVVVL</sequence>
<evidence type="ECO:0000313" key="2">
    <source>
        <dbReference type="EMBL" id="OCK73518.1"/>
    </source>
</evidence>
<evidence type="ECO:0000313" key="3">
    <source>
        <dbReference type="Proteomes" id="UP000250266"/>
    </source>
</evidence>
<evidence type="ECO:0000256" key="1">
    <source>
        <dbReference type="SAM" id="MobiDB-lite"/>
    </source>
</evidence>
<keyword evidence="3" id="KW-1185">Reference proteome</keyword>
<organism evidence="2 3">
    <name type="scientific">Lepidopterella palustris CBS 459.81</name>
    <dbReference type="NCBI Taxonomy" id="1314670"/>
    <lineage>
        <taxon>Eukaryota</taxon>
        <taxon>Fungi</taxon>
        <taxon>Dikarya</taxon>
        <taxon>Ascomycota</taxon>
        <taxon>Pezizomycotina</taxon>
        <taxon>Dothideomycetes</taxon>
        <taxon>Pleosporomycetidae</taxon>
        <taxon>Mytilinidiales</taxon>
        <taxon>Argynnaceae</taxon>
        <taxon>Lepidopterella</taxon>
    </lineage>
</organism>
<name>A0A8E2J8R1_9PEZI</name>
<gene>
    <name evidence="2" type="ORF">K432DRAFT_430551</name>
</gene>
<reference evidence="2 3" key="1">
    <citation type="journal article" date="2016" name="Nat. Commun.">
        <title>Ectomycorrhizal ecology is imprinted in the genome of the dominant symbiotic fungus Cenococcum geophilum.</title>
        <authorList>
            <consortium name="DOE Joint Genome Institute"/>
            <person name="Peter M."/>
            <person name="Kohler A."/>
            <person name="Ohm R.A."/>
            <person name="Kuo A."/>
            <person name="Krutzmann J."/>
            <person name="Morin E."/>
            <person name="Arend M."/>
            <person name="Barry K.W."/>
            <person name="Binder M."/>
            <person name="Choi C."/>
            <person name="Clum A."/>
            <person name="Copeland A."/>
            <person name="Grisel N."/>
            <person name="Haridas S."/>
            <person name="Kipfer T."/>
            <person name="LaButti K."/>
            <person name="Lindquist E."/>
            <person name="Lipzen A."/>
            <person name="Maire R."/>
            <person name="Meier B."/>
            <person name="Mihaltcheva S."/>
            <person name="Molinier V."/>
            <person name="Murat C."/>
            <person name="Poggeler S."/>
            <person name="Quandt C.A."/>
            <person name="Sperisen C."/>
            <person name="Tritt A."/>
            <person name="Tisserant E."/>
            <person name="Crous P.W."/>
            <person name="Henrissat B."/>
            <person name="Nehls U."/>
            <person name="Egli S."/>
            <person name="Spatafora J.W."/>
            <person name="Grigoriev I.V."/>
            <person name="Martin F.M."/>
        </authorList>
    </citation>
    <scope>NUCLEOTIDE SEQUENCE [LARGE SCALE GENOMIC DNA]</scope>
    <source>
        <strain evidence="2 3">CBS 459.81</strain>
    </source>
</reference>
<feature type="compositionally biased region" description="Pro residues" evidence="1">
    <location>
        <begin position="353"/>
        <end position="363"/>
    </location>
</feature>
<feature type="region of interest" description="Disordered" evidence="1">
    <location>
        <begin position="346"/>
        <end position="436"/>
    </location>
</feature>
<dbReference type="OrthoDB" id="3944128at2759"/>
<proteinExistence type="predicted"/>